<keyword evidence="1" id="KW-0802">TPR repeat</keyword>
<organism evidence="3 4">
    <name type="scientific">Sphingomicrobium sediminis</name>
    <dbReference type="NCBI Taxonomy" id="2950949"/>
    <lineage>
        <taxon>Bacteria</taxon>
        <taxon>Pseudomonadati</taxon>
        <taxon>Pseudomonadota</taxon>
        <taxon>Alphaproteobacteria</taxon>
        <taxon>Sphingomonadales</taxon>
        <taxon>Sphingomonadaceae</taxon>
        <taxon>Sphingomicrobium</taxon>
    </lineage>
</organism>
<dbReference type="EMBL" id="JAMSHT010000001">
    <property type="protein sequence ID" value="MCM8556202.1"/>
    <property type="molecule type" value="Genomic_DNA"/>
</dbReference>
<gene>
    <name evidence="3" type="ORF">NDO55_00005</name>
</gene>
<dbReference type="InterPro" id="IPR037919">
    <property type="entry name" value="OGT"/>
</dbReference>
<dbReference type="PANTHER" id="PTHR44366">
    <property type="entry name" value="UDP-N-ACETYLGLUCOSAMINE--PEPTIDE N-ACETYLGLUCOSAMINYLTRANSFERASE 110 KDA SUBUNIT"/>
    <property type="match status" value="1"/>
</dbReference>
<feature type="repeat" description="TPR" evidence="1">
    <location>
        <begin position="329"/>
        <end position="362"/>
    </location>
</feature>
<feature type="repeat" description="TPR" evidence="1">
    <location>
        <begin position="91"/>
        <end position="124"/>
    </location>
</feature>
<dbReference type="Pfam" id="PF13469">
    <property type="entry name" value="Sulfotransfer_3"/>
    <property type="match status" value="1"/>
</dbReference>
<feature type="repeat" description="TPR" evidence="1">
    <location>
        <begin position="227"/>
        <end position="260"/>
    </location>
</feature>
<dbReference type="SUPFAM" id="SSF48452">
    <property type="entry name" value="TPR-like"/>
    <property type="match status" value="2"/>
</dbReference>
<feature type="region of interest" description="Disordered" evidence="2">
    <location>
        <begin position="1"/>
        <end position="36"/>
    </location>
</feature>
<dbReference type="PANTHER" id="PTHR44366:SF1">
    <property type="entry name" value="UDP-N-ACETYLGLUCOSAMINE--PEPTIDE N-ACETYLGLUCOSAMINYLTRANSFERASE 110 KDA SUBUNIT"/>
    <property type="match status" value="1"/>
</dbReference>
<dbReference type="PROSITE" id="PS50005">
    <property type="entry name" value="TPR"/>
    <property type="match status" value="6"/>
</dbReference>
<dbReference type="PROSITE" id="PS50293">
    <property type="entry name" value="TPR_REGION"/>
    <property type="match status" value="2"/>
</dbReference>
<dbReference type="InterPro" id="IPR011990">
    <property type="entry name" value="TPR-like_helical_dom_sf"/>
</dbReference>
<keyword evidence="4" id="KW-1185">Reference proteome</keyword>
<dbReference type="Proteomes" id="UP001155128">
    <property type="component" value="Unassembled WGS sequence"/>
</dbReference>
<feature type="repeat" description="TPR" evidence="1">
    <location>
        <begin position="159"/>
        <end position="192"/>
    </location>
</feature>
<dbReference type="Gene3D" id="1.25.40.10">
    <property type="entry name" value="Tetratricopeptide repeat domain"/>
    <property type="match status" value="3"/>
</dbReference>
<name>A0A9X2EJ44_9SPHN</name>
<proteinExistence type="predicted"/>
<sequence>MNKTTTKSKKAPGSKAAAAKAAAAKQAAAKKQAEAAPVEDVGQAIDGAQQGKVNVTPLKAVEMAGTLYAQGKLDQAERVCRQILAARPGMADAHNILGVTLHAAGKQDGGLESVRKAIKIQPKAATFHANLGELLRQRGELDEAKAALEKSIELDANNAQAHNNLGIIAYDQRRFKEAVKHYGKALEIRPEMAEALNNKGNALRILGKNDEAIEAYQDALTYREIYPEAYNNLGTLLQAKGQQEEAEHAMRKAIQQSPQYIEARNNLAGLYAAQNKDVDALRILSETLKFAPQSVPTLVLTARIQMRRNAHQAAEQALRFVVGKEPEHVEALTMLGQLLHETDRYDEAIEVLEKALSINADHPEARNFYGIALKSVGRLDEAREHILGALAKNPNLVGAYANLNDLVNFKEEDELFQKMDHIMKNAKNKQAPGMLPLHFAYGKALADRGEHEKALEHYIIGGKMKRAQLDYVEEETHGFFDQIREAFPADVFKNRKFEGLSDDRLVFIVGMPRSGSTLTEQIISTHKDVYGAGEVKFFSQSLGRLRDRFPSLPKFPMMMEKITPKQMEILGNTYLKLMTAGSGDAKRVTDKLLTNFFFVGLIHLLYPNAKIINTQRDPVDTCLSGFTKLFKDDMPHSYDLNELGRYYAKYQQLMDHWNKVLPKGVLHTSQYEKVVDDIDTEAKKLIDFIGLDWDPNCLKFYESKRPVKTASVAQVRKPIYKSSVKRWKRYGDGLQPLVDAINAKPAS</sequence>
<dbReference type="Pfam" id="PF13181">
    <property type="entry name" value="TPR_8"/>
    <property type="match status" value="1"/>
</dbReference>
<dbReference type="Pfam" id="PF13432">
    <property type="entry name" value="TPR_16"/>
    <property type="match status" value="2"/>
</dbReference>
<dbReference type="InterPro" id="IPR027417">
    <property type="entry name" value="P-loop_NTPase"/>
</dbReference>
<dbReference type="Pfam" id="PF14559">
    <property type="entry name" value="TPR_19"/>
    <property type="match status" value="2"/>
</dbReference>
<protein>
    <submittedName>
        <fullName evidence="3">Tetratricopeptide repeat protein</fullName>
    </submittedName>
</protein>
<dbReference type="RefSeq" id="WP_252111197.1">
    <property type="nucleotide sequence ID" value="NZ_JAMSHT010000001.1"/>
</dbReference>
<feature type="repeat" description="TPR" evidence="1">
    <location>
        <begin position="125"/>
        <end position="158"/>
    </location>
</feature>
<dbReference type="Gene3D" id="3.40.50.300">
    <property type="entry name" value="P-loop containing nucleotide triphosphate hydrolases"/>
    <property type="match status" value="1"/>
</dbReference>
<evidence type="ECO:0000313" key="3">
    <source>
        <dbReference type="EMBL" id="MCM8556202.1"/>
    </source>
</evidence>
<dbReference type="GO" id="GO:0097363">
    <property type="term" value="F:protein O-acetylglucosaminyltransferase activity"/>
    <property type="evidence" value="ECO:0007669"/>
    <property type="project" value="TreeGrafter"/>
</dbReference>
<feature type="compositionally biased region" description="Low complexity" evidence="2">
    <location>
        <begin position="13"/>
        <end position="36"/>
    </location>
</feature>
<dbReference type="SUPFAM" id="SSF52540">
    <property type="entry name" value="P-loop containing nucleoside triphosphate hydrolases"/>
    <property type="match status" value="1"/>
</dbReference>
<feature type="repeat" description="TPR" evidence="1">
    <location>
        <begin position="193"/>
        <end position="226"/>
    </location>
</feature>
<comment type="caution">
    <text evidence="3">The sequence shown here is derived from an EMBL/GenBank/DDBJ whole genome shotgun (WGS) entry which is preliminary data.</text>
</comment>
<reference evidence="3" key="1">
    <citation type="submission" date="2022-06" db="EMBL/GenBank/DDBJ databases">
        <title>Sphingomicrobium sedimins sp. nov., a marine bacterium isolated from tidal flat.</title>
        <authorList>
            <person name="Kim C.-H."/>
            <person name="Yoo Y."/>
            <person name="Kim J.-J."/>
        </authorList>
    </citation>
    <scope>NUCLEOTIDE SEQUENCE</scope>
    <source>
        <strain evidence="3">GRR-S6-50</strain>
    </source>
</reference>
<evidence type="ECO:0000256" key="2">
    <source>
        <dbReference type="SAM" id="MobiDB-lite"/>
    </source>
</evidence>
<accession>A0A9X2EJ44</accession>
<evidence type="ECO:0000313" key="4">
    <source>
        <dbReference type="Proteomes" id="UP001155128"/>
    </source>
</evidence>
<evidence type="ECO:0000256" key="1">
    <source>
        <dbReference type="PROSITE-ProRule" id="PRU00339"/>
    </source>
</evidence>
<feature type="compositionally biased region" description="Basic residues" evidence="2">
    <location>
        <begin position="1"/>
        <end position="12"/>
    </location>
</feature>
<dbReference type="AlphaFoldDB" id="A0A9X2EJ44"/>
<dbReference type="InterPro" id="IPR019734">
    <property type="entry name" value="TPR_rpt"/>
</dbReference>
<dbReference type="GO" id="GO:0006493">
    <property type="term" value="P:protein O-linked glycosylation"/>
    <property type="evidence" value="ECO:0007669"/>
    <property type="project" value="InterPro"/>
</dbReference>
<dbReference type="SMART" id="SM00028">
    <property type="entry name" value="TPR"/>
    <property type="match status" value="9"/>
</dbReference>